<name>A0A2U9IGK0_9CREN</name>
<evidence type="ECO:0000313" key="2">
    <source>
        <dbReference type="EMBL" id="AWR95106.1"/>
    </source>
</evidence>
<dbReference type="KEGG" id="abri:DFR85_11365"/>
<keyword evidence="3" id="KW-1185">Reference proteome</keyword>
<protein>
    <recommendedName>
        <fullName evidence="1">YHS domain-containing protein</fullName>
    </recommendedName>
</protein>
<dbReference type="OrthoDB" id="35110at2157"/>
<evidence type="ECO:0000313" key="3">
    <source>
        <dbReference type="Proteomes" id="UP000248044"/>
    </source>
</evidence>
<reference evidence="2 3" key="1">
    <citation type="submission" date="2018-05" db="EMBL/GenBank/DDBJ databases">
        <title>Complete Genome Sequences of Extremely Thermoacidophilic, Metal-Mobilizing Type-Strain Members of the Archaeal Family Sulfolobaceae: Acidianus brierleyi DSM-1651T, Acidianus sulfidivorans DSM-18786T, Metallosphaera hakonensis DSM-7519T, and Metallosphaera prunae DSM-10039T.</title>
        <authorList>
            <person name="Counts J.A."/>
            <person name="Kelly R.M."/>
        </authorList>
    </citation>
    <scope>NUCLEOTIDE SEQUENCE [LARGE SCALE GENOMIC DNA]</scope>
    <source>
        <strain evidence="2 3">DSM 1651</strain>
    </source>
</reference>
<dbReference type="RefSeq" id="WP_110270987.1">
    <property type="nucleotide sequence ID" value="NZ_CP029289.2"/>
</dbReference>
<dbReference type="AlphaFoldDB" id="A0A2U9IGK0"/>
<accession>A0A2U9IGK0</accession>
<organism evidence="2 3">
    <name type="scientific">Acidianus brierleyi</name>
    <dbReference type="NCBI Taxonomy" id="41673"/>
    <lineage>
        <taxon>Archaea</taxon>
        <taxon>Thermoproteota</taxon>
        <taxon>Thermoprotei</taxon>
        <taxon>Sulfolobales</taxon>
        <taxon>Sulfolobaceae</taxon>
        <taxon>Acidianus</taxon>
    </lineage>
</organism>
<dbReference type="GeneID" id="36832763"/>
<gene>
    <name evidence="2" type="ORF">DFR85_11365</name>
</gene>
<dbReference type="Proteomes" id="UP000248044">
    <property type="component" value="Chromosome"/>
</dbReference>
<dbReference type="InterPro" id="IPR007029">
    <property type="entry name" value="YHS_dom"/>
</dbReference>
<dbReference type="EMBL" id="CP029289">
    <property type="protein sequence ID" value="AWR95106.1"/>
    <property type="molecule type" value="Genomic_DNA"/>
</dbReference>
<evidence type="ECO:0000259" key="1">
    <source>
        <dbReference type="Pfam" id="PF04945"/>
    </source>
</evidence>
<dbReference type="Pfam" id="PF04945">
    <property type="entry name" value="YHS"/>
    <property type="match status" value="1"/>
</dbReference>
<proteinExistence type="predicted"/>
<sequence length="53" mass="6351">MKVVCPVCNKLFEAECTPYKTVYNEIMYYFDTEICQIAFSREPERFIAKCEKK</sequence>
<feature type="domain" description="YHS" evidence="1">
    <location>
        <begin position="6"/>
        <end position="47"/>
    </location>
</feature>